<gene>
    <name evidence="1" type="ORF">FNV43_RR03577</name>
</gene>
<dbReference type="EMBL" id="VOIH02000002">
    <property type="protein sequence ID" value="KAF3453142.1"/>
    <property type="molecule type" value="Genomic_DNA"/>
</dbReference>
<proteinExistence type="predicted"/>
<keyword evidence="2" id="KW-1185">Reference proteome</keyword>
<organism evidence="1 2">
    <name type="scientific">Rhamnella rubrinervis</name>
    <dbReference type="NCBI Taxonomy" id="2594499"/>
    <lineage>
        <taxon>Eukaryota</taxon>
        <taxon>Viridiplantae</taxon>
        <taxon>Streptophyta</taxon>
        <taxon>Embryophyta</taxon>
        <taxon>Tracheophyta</taxon>
        <taxon>Spermatophyta</taxon>
        <taxon>Magnoliopsida</taxon>
        <taxon>eudicotyledons</taxon>
        <taxon>Gunneridae</taxon>
        <taxon>Pentapetalae</taxon>
        <taxon>rosids</taxon>
        <taxon>fabids</taxon>
        <taxon>Rosales</taxon>
        <taxon>Rhamnaceae</taxon>
        <taxon>rhamnoid group</taxon>
        <taxon>Rhamneae</taxon>
        <taxon>Rhamnella</taxon>
    </lineage>
</organism>
<evidence type="ECO:0000313" key="1">
    <source>
        <dbReference type="EMBL" id="KAF3453142.1"/>
    </source>
</evidence>
<comment type="caution">
    <text evidence="1">The sequence shown here is derived from an EMBL/GenBank/DDBJ whole genome shotgun (WGS) entry which is preliminary data.</text>
</comment>
<protein>
    <submittedName>
        <fullName evidence="1">Uncharacterized protein</fullName>
    </submittedName>
</protein>
<accession>A0A8K0MP05</accession>
<evidence type="ECO:0000313" key="2">
    <source>
        <dbReference type="Proteomes" id="UP000796880"/>
    </source>
</evidence>
<sequence length="69" mass="8021">MKEEINIIVDLEEDKEKESSIVDLEKEEESSVCDVKLWCRFEGRGEEELEKGLVVKLKNNHRKGEGGMR</sequence>
<name>A0A8K0MP05_9ROSA</name>
<reference evidence="1" key="1">
    <citation type="submission" date="2020-03" db="EMBL/GenBank/DDBJ databases">
        <title>A high-quality chromosome-level genome assembly of a woody plant with both climbing and erect habits, Rhamnella rubrinervis.</title>
        <authorList>
            <person name="Lu Z."/>
            <person name="Yang Y."/>
            <person name="Zhu X."/>
            <person name="Sun Y."/>
        </authorList>
    </citation>
    <scope>NUCLEOTIDE SEQUENCE</scope>
    <source>
        <strain evidence="1">BYM</strain>
        <tissue evidence="1">Leaf</tissue>
    </source>
</reference>
<dbReference type="AlphaFoldDB" id="A0A8K0MP05"/>
<dbReference type="Proteomes" id="UP000796880">
    <property type="component" value="Unassembled WGS sequence"/>
</dbReference>